<dbReference type="AlphaFoldDB" id="A0A975DA59"/>
<dbReference type="SMART" id="SM00342">
    <property type="entry name" value="HTH_ARAC"/>
    <property type="match status" value="1"/>
</dbReference>
<evidence type="ECO:0000313" key="5">
    <source>
        <dbReference type="EMBL" id="QTH24460.1"/>
    </source>
</evidence>
<dbReference type="InterPro" id="IPR050204">
    <property type="entry name" value="AraC_XylS_family_regulators"/>
</dbReference>
<dbReference type="SUPFAM" id="SSF52317">
    <property type="entry name" value="Class I glutamine amidotransferase-like"/>
    <property type="match status" value="1"/>
</dbReference>
<evidence type="ECO:0000256" key="2">
    <source>
        <dbReference type="ARBA" id="ARBA00023125"/>
    </source>
</evidence>
<dbReference type="PROSITE" id="PS01124">
    <property type="entry name" value="HTH_ARAC_FAMILY_2"/>
    <property type="match status" value="1"/>
</dbReference>
<dbReference type="InterPro" id="IPR009057">
    <property type="entry name" value="Homeodomain-like_sf"/>
</dbReference>
<dbReference type="Pfam" id="PF12833">
    <property type="entry name" value="HTH_18"/>
    <property type="match status" value="1"/>
</dbReference>
<accession>A0A975DA59</accession>
<dbReference type="InterPro" id="IPR018060">
    <property type="entry name" value="HTH_AraC"/>
</dbReference>
<dbReference type="InterPro" id="IPR018062">
    <property type="entry name" value="HTH_AraC-typ_CS"/>
</dbReference>
<protein>
    <submittedName>
        <fullName evidence="5">Helix-turn-helix domain-containing protein</fullName>
    </submittedName>
</protein>
<name>A0A975DA59_9SPHN</name>
<evidence type="ECO:0000259" key="4">
    <source>
        <dbReference type="PROSITE" id="PS01124"/>
    </source>
</evidence>
<dbReference type="GO" id="GO:0003700">
    <property type="term" value="F:DNA-binding transcription factor activity"/>
    <property type="evidence" value="ECO:0007669"/>
    <property type="project" value="InterPro"/>
</dbReference>
<evidence type="ECO:0000313" key="6">
    <source>
        <dbReference type="Proteomes" id="UP000664914"/>
    </source>
</evidence>
<keyword evidence="2" id="KW-0238">DNA-binding</keyword>
<evidence type="ECO:0000256" key="1">
    <source>
        <dbReference type="ARBA" id="ARBA00023015"/>
    </source>
</evidence>
<dbReference type="InterPro" id="IPR029062">
    <property type="entry name" value="Class_I_gatase-like"/>
</dbReference>
<dbReference type="SUPFAM" id="SSF46689">
    <property type="entry name" value="Homeodomain-like"/>
    <property type="match status" value="2"/>
</dbReference>
<reference evidence="5" key="2">
    <citation type="submission" date="2021-04" db="EMBL/GenBank/DDBJ databases">
        <title>Isolation and genomic analysis of the ibuprofen-degrading bacterium Sphingomonas strain MPO218.</title>
        <authorList>
            <person name="Aulestia M."/>
            <person name="Flores A."/>
            <person name="Mangas E.L."/>
            <person name="Perez-Pulido A.J."/>
            <person name="Santero E."/>
            <person name="Camacho E.M."/>
        </authorList>
    </citation>
    <scope>NUCLEOTIDE SEQUENCE</scope>
    <source>
        <strain evidence="5">MPO218</strain>
    </source>
</reference>
<keyword evidence="3" id="KW-0804">Transcription</keyword>
<dbReference type="Gene3D" id="3.40.50.880">
    <property type="match status" value="1"/>
</dbReference>
<keyword evidence="1" id="KW-0805">Transcription regulation</keyword>
<proteinExistence type="predicted"/>
<dbReference type="PANTHER" id="PTHR46796:SF13">
    <property type="entry name" value="HTH-TYPE TRANSCRIPTIONAL ACTIVATOR RHAS"/>
    <property type="match status" value="1"/>
</dbReference>
<gene>
    <name evidence="5" type="ORF">HRJ34_03660</name>
</gene>
<dbReference type="Gene3D" id="1.10.10.60">
    <property type="entry name" value="Homeodomain-like"/>
    <property type="match status" value="1"/>
</dbReference>
<dbReference type="GO" id="GO:0043565">
    <property type="term" value="F:sequence-specific DNA binding"/>
    <property type="evidence" value="ECO:0007669"/>
    <property type="project" value="InterPro"/>
</dbReference>
<dbReference type="PROSITE" id="PS00041">
    <property type="entry name" value="HTH_ARAC_FAMILY_1"/>
    <property type="match status" value="1"/>
</dbReference>
<sequence>MLCDPDTQRASLAPLRDLARLSERLASELDGQAGMQPLHLDLLHDARLGEAPLSESRPIAFRPGGERYDLVYVAAGEDPATGDDWGDARLSEWLRWHHDRGAWVVGLGSGVLALAAAGLLDGGPASIPPRHARLARQRHPDIRLAHVGAIAEHGRVLTAAEPSSVFALVVAMTRRFHSHGLAERYRRACGLPETAVPDNALLPMRSNQDLLIAEARAWIIAHMHDAIDTNAVAAQFHVSARTLARRFERSMGISPARYLREARLDAARSMLHRTRFSIEQIAHLVGYRDVGFFRDLFRKSSGCSPRAYRMAAQAGTTSPTS</sequence>
<organism evidence="5 6">
    <name type="scientific">Rhizorhabdus wittichii</name>
    <dbReference type="NCBI Taxonomy" id="160791"/>
    <lineage>
        <taxon>Bacteria</taxon>
        <taxon>Pseudomonadati</taxon>
        <taxon>Pseudomonadota</taxon>
        <taxon>Alphaproteobacteria</taxon>
        <taxon>Sphingomonadales</taxon>
        <taxon>Sphingomonadaceae</taxon>
        <taxon>Rhizorhabdus</taxon>
    </lineage>
</organism>
<feature type="domain" description="HTH araC/xylS-type" evidence="4">
    <location>
        <begin position="213"/>
        <end position="311"/>
    </location>
</feature>
<evidence type="ECO:0000256" key="3">
    <source>
        <dbReference type="ARBA" id="ARBA00023163"/>
    </source>
</evidence>
<dbReference type="EMBL" id="CP059319">
    <property type="protein sequence ID" value="QTH24460.1"/>
    <property type="molecule type" value="Genomic_DNA"/>
</dbReference>
<dbReference type="PANTHER" id="PTHR46796">
    <property type="entry name" value="HTH-TYPE TRANSCRIPTIONAL ACTIVATOR RHAS-RELATED"/>
    <property type="match status" value="1"/>
</dbReference>
<dbReference type="Proteomes" id="UP000664914">
    <property type="component" value="Chromosome"/>
</dbReference>
<reference evidence="5" key="1">
    <citation type="submission" date="2020-07" db="EMBL/GenBank/DDBJ databases">
        <authorList>
            <person name="Camacho E."/>
        </authorList>
    </citation>
    <scope>NUCLEOTIDE SEQUENCE</scope>
    <source>
        <strain evidence="5">MPO218</strain>
    </source>
</reference>